<keyword evidence="2" id="KW-1185">Reference proteome</keyword>
<sequence>MHPHLVGEQKKEHCAKYIQALEECHRRGLLHKLTGGCNGVKHELNMCLREERLARTAKHIQDSKELNEKKRKIWKAIEEES</sequence>
<organism evidence="1 2">
    <name type="scientific">Violaceomyces palustris</name>
    <dbReference type="NCBI Taxonomy" id="1673888"/>
    <lineage>
        <taxon>Eukaryota</taxon>
        <taxon>Fungi</taxon>
        <taxon>Dikarya</taxon>
        <taxon>Basidiomycota</taxon>
        <taxon>Ustilaginomycotina</taxon>
        <taxon>Ustilaginomycetes</taxon>
        <taxon>Violaceomycetales</taxon>
        <taxon>Violaceomycetaceae</taxon>
        <taxon>Violaceomyces</taxon>
    </lineage>
</organism>
<proteinExistence type="predicted"/>
<protein>
    <submittedName>
        <fullName evidence="1">UPF0287-domain-containing protein</fullName>
    </submittedName>
</protein>
<evidence type="ECO:0000313" key="1">
    <source>
        <dbReference type="EMBL" id="PWN53256.1"/>
    </source>
</evidence>
<gene>
    <name evidence="1" type="ORF">IE53DRAFT_196836</name>
</gene>
<dbReference type="EMBL" id="KZ819734">
    <property type="protein sequence ID" value="PWN53256.1"/>
    <property type="molecule type" value="Genomic_DNA"/>
</dbReference>
<dbReference type="Proteomes" id="UP000245626">
    <property type="component" value="Unassembled WGS sequence"/>
</dbReference>
<name>A0ACD0P5D1_9BASI</name>
<evidence type="ECO:0000313" key="2">
    <source>
        <dbReference type="Proteomes" id="UP000245626"/>
    </source>
</evidence>
<accession>A0ACD0P5D1</accession>
<reference evidence="1 2" key="1">
    <citation type="journal article" date="2018" name="Mol. Biol. Evol.">
        <title>Broad Genomic Sampling Reveals a Smut Pathogenic Ancestry of the Fungal Clade Ustilaginomycotina.</title>
        <authorList>
            <person name="Kijpornyongpan T."/>
            <person name="Mondo S.J."/>
            <person name="Barry K."/>
            <person name="Sandor L."/>
            <person name="Lee J."/>
            <person name="Lipzen A."/>
            <person name="Pangilinan J."/>
            <person name="LaButti K."/>
            <person name="Hainaut M."/>
            <person name="Henrissat B."/>
            <person name="Grigoriev I.V."/>
            <person name="Spatafora J.W."/>
            <person name="Aime M.C."/>
        </authorList>
    </citation>
    <scope>NUCLEOTIDE SEQUENCE [LARGE SCALE GENOMIC DNA]</scope>
    <source>
        <strain evidence="1 2">SA 807</strain>
    </source>
</reference>